<sequence length="85" mass="8619">MSEAFVIVHEGADPGRDRVVRTKAGGGRTTFVGVPDEGAAAEVAGKMAGGLQLIELYGGPGPEAAEPVIRAVDASVPVGVTGYRR</sequence>
<evidence type="ECO:0000313" key="2">
    <source>
        <dbReference type="Proteomes" id="UP000605361"/>
    </source>
</evidence>
<evidence type="ECO:0000313" key="1">
    <source>
        <dbReference type="EMBL" id="MBF8185426.1"/>
    </source>
</evidence>
<dbReference type="Proteomes" id="UP000605361">
    <property type="component" value="Unassembled WGS sequence"/>
</dbReference>
<organism evidence="1 2">
    <name type="scientific">Nonomuraea cypriaca</name>
    <dbReference type="NCBI Taxonomy" id="1187855"/>
    <lineage>
        <taxon>Bacteria</taxon>
        <taxon>Bacillati</taxon>
        <taxon>Actinomycetota</taxon>
        <taxon>Actinomycetes</taxon>
        <taxon>Streptosporangiales</taxon>
        <taxon>Streptosporangiaceae</taxon>
        <taxon>Nonomuraea</taxon>
    </lineage>
</organism>
<dbReference type="EMBL" id="JADOGI010000013">
    <property type="protein sequence ID" value="MBF8185426.1"/>
    <property type="molecule type" value="Genomic_DNA"/>
</dbReference>
<accession>A0A931A378</accession>
<name>A0A931A378_9ACTN</name>
<comment type="caution">
    <text evidence="1">The sequence shown here is derived from an EMBL/GenBank/DDBJ whole genome shotgun (WGS) entry which is preliminary data.</text>
</comment>
<dbReference type="AlphaFoldDB" id="A0A931A378"/>
<keyword evidence="2" id="KW-1185">Reference proteome</keyword>
<proteinExistence type="predicted"/>
<dbReference type="InterPro" id="IPR045441">
    <property type="entry name" value="DUF6506"/>
</dbReference>
<dbReference type="Pfam" id="PF20116">
    <property type="entry name" value="DUF6506"/>
    <property type="match status" value="1"/>
</dbReference>
<protein>
    <submittedName>
        <fullName evidence="1">Uncharacterized protein</fullName>
    </submittedName>
</protein>
<gene>
    <name evidence="1" type="ORF">ITP53_06675</name>
</gene>
<reference evidence="1" key="1">
    <citation type="submission" date="2020-11" db="EMBL/GenBank/DDBJ databases">
        <title>Whole-genome analyses of Nonomuraea sp. K274.</title>
        <authorList>
            <person name="Veyisoglu A."/>
        </authorList>
    </citation>
    <scope>NUCLEOTIDE SEQUENCE</scope>
    <source>
        <strain evidence="1">K274</strain>
    </source>
</reference>